<accession>A0A395N8V6</accession>
<evidence type="ECO:0000313" key="2">
    <source>
        <dbReference type="EMBL" id="RFU72113.1"/>
    </source>
</evidence>
<feature type="compositionally biased region" description="Acidic residues" evidence="1">
    <location>
        <begin position="79"/>
        <end position="93"/>
    </location>
</feature>
<sequence>MKCMNACPDHPFFTVCKFDCTRTRLTCLANCKACDGTIIIPHLGAPVVKPGPKARSENEADFFTGYIPYPHSHSHESEQQEQQEQEQEQEQEEEKPKGLQAAEDAATIYNRFN</sequence>
<name>A0A395N8V6_TRIAR</name>
<organism evidence="2 3">
    <name type="scientific">Trichoderma arundinaceum</name>
    <dbReference type="NCBI Taxonomy" id="490622"/>
    <lineage>
        <taxon>Eukaryota</taxon>
        <taxon>Fungi</taxon>
        <taxon>Dikarya</taxon>
        <taxon>Ascomycota</taxon>
        <taxon>Pezizomycotina</taxon>
        <taxon>Sordariomycetes</taxon>
        <taxon>Hypocreomycetidae</taxon>
        <taxon>Hypocreales</taxon>
        <taxon>Hypocreaceae</taxon>
        <taxon>Trichoderma</taxon>
    </lineage>
</organism>
<feature type="region of interest" description="Disordered" evidence="1">
    <location>
        <begin position="62"/>
        <end position="113"/>
    </location>
</feature>
<protein>
    <submittedName>
        <fullName evidence="2">Uncharacterized protein</fullName>
    </submittedName>
</protein>
<gene>
    <name evidence="2" type="ORF">TARUN_10149</name>
</gene>
<reference evidence="2 3" key="1">
    <citation type="journal article" date="2018" name="PLoS Pathog.">
        <title>Evolution of structural diversity of trichothecenes, a family of toxins produced by plant pathogenic and entomopathogenic fungi.</title>
        <authorList>
            <person name="Proctor R.H."/>
            <person name="McCormick S.P."/>
            <person name="Kim H.S."/>
            <person name="Cardoza R.E."/>
            <person name="Stanley A.M."/>
            <person name="Lindo L."/>
            <person name="Kelly A."/>
            <person name="Brown D.W."/>
            <person name="Lee T."/>
            <person name="Vaughan M.M."/>
            <person name="Alexander N.J."/>
            <person name="Busman M."/>
            <person name="Gutierrez S."/>
        </authorList>
    </citation>
    <scope>NUCLEOTIDE SEQUENCE [LARGE SCALE GENOMIC DNA]</scope>
    <source>
        <strain evidence="2 3">IBT 40837</strain>
    </source>
</reference>
<dbReference type="OrthoDB" id="10520948at2759"/>
<proteinExistence type="predicted"/>
<comment type="caution">
    <text evidence="2">The sequence shown here is derived from an EMBL/GenBank/DDBJ whole genome shotgun (WGS) entry which is preliminary data.</text>
</comment>
<dbReference type="Proteomes" id="UP000266272">
    <property type="component" value="Unassembled WGS sequence"/>
</dbReference>
<evidence type="ECO:0000313" key="3">
    <source>
        <dbReference type="Proteomes" id="UP000266272"/>
    </source>
</evidence>
<dbReference type="EMBL" id="PXOA01000976">
    <property type="protein sequence ID" value="RFU72113.1"/>
    <property type="molecule type" value="Genomic_DNA"/>
</dbReference>
<keyword evidence="3" id="KW-1185">Reference proteome</keyword>
<evidence type="ECO:0000256" key="1">
    <source>
        <dbReference type="SAM" id="MobiDB-lite"/>
    </source>
</evidence>
<dbReference type="AlphaFoldDB" id="A0A395N8V6"/>